<reference evidence="1 2" key="1">
    <citation type="submission" date="2019-03" db="EMBL/GenBank/DDBJ databases">
        <title>Genomic Encyclopedia of Type Strains, Phase IV (KMG-IV): sequencing the most valuable type-strain genomes for metagenomic binning, comparative biology and taxonomic classification.</title>
        <authorList>
            <person name="Goeker M."/>
        </authorList>
    </citation>
    <scope>NUCLEOTIDE SEQUENCE [LARGE SCALE GENOMIC DNA]</scope>
    <source>
        <strain evidence="1 2">DSM 25894</strain>
    </source>
</reference>
<dbReference type="GO" id="GO:0008734">
    <property type="term" value="F:L-aspartate oxidase activity"/>
    <property type="evidence" value="ECO:0007669"/>
    <property type="project" value="InterPro"/>
</dbReference>
<dbReference type="OrthoDB" id="615715at2"/>
<dbReference type="PANTHER" id="PTHR42716:SF1">
    <property type="entry name" value="SLL0471 PROTEIN"/>
    <property type="match status" value="1"/>
</dbReference>
<keyword evidence="2" id="KW-1185">Reference proteome</keyword>
<dbReference type="GO" id="GO:0009435">
    <property type="term" value="P:NAD+ biosynthetic process"/>
    <property type="evidence" value="ECO:0007669"/>
    <property type="project" value="InterPro"/>
</dbReference>
<sequence>MEEITRDIVILGGGIGGTIAALSAAKMGKKVVLTEETDWIGGQLTAQAVPPDEHKWIEEFGCTRTYREFRNSIRDFYLQHYPVSESVKEHKQLNPGNAWVTRIAHEPLVSLHVLNHMLTPYISSGMIILLLCTKPVKAQLKGNGDFIDYVLVEHLSSGEWTKLNGKFFIDATECGDLLPLVHAEYVMGAEAKSETEEPHARDDGPLPLDMQPITHVAAVDYIEDGNYTIEKPEQYEFWRHYRPEFFSHNQLSWYGPDAETGKAKRFSMFPGEGISLWDYRRIIDSSLFKTGFYEGDITLINWPQNDYMLGPIYGVSEEERKKHLEGARQLTLSLIYWLQTEAPRPDGGRGYPGIRLRGDVVGTRDGLAKHPYIRESRRIKALTTVKEQDINAELREGMKRWHNSVGIGAYRIDLHPTTLTHQLFYAPSYPFEIPLGSLIPVRMKNLIAAGKNIGSTHITNGCFRVHPVEWNIGESAGFLAAFCAEYTLIPFDINYDTEKLKDFQALLIKQGIELHWPDKVDIL</sequence>
<dbReference type="PANTHER" id="PTHR42716">
    <property type="entry name" value="L-ASPARTATE OXIDASE"/>
    <property type="match status" value="1"/>
</dbReference>
<gene>
    <name evidence="1" type="ORF">EDD68_11061</name>
</gene>
<dbReference type="RefSeq" id="WP_132371823.1">
    <property type="nucleotide sequence ID" value="NZ_SMAN01000010.1"/>
</dbReference>
<evidence type="ECO:0000313" key="2">
    <source>
        <dbReference type="Proteomes" id="UP000294650"/>
    </source>
</evidence>
<dbReference type="InterPro" id="IPR036188">
    <property type="entry name" value="FAD/NAD-bd_sf"/>
</dbReference>
<dbReference type="EMBL" id="SMAN01000010">
    <property type="protein sequence ID" value="TCT21757.1"/>
    <property type="molecule type" value="Genomic_DNA"/>
</dbReference>
<dbReference type="Pfam" id="PF12831">
    <property type="entry name" value="FAD_oxidored"/>
    <property type="match status" value="1"/>
</dbReference>
<organism evidence="1 2">
    <name type="scientific">Melghiribacillus thermohalophilus</name>
    <dbReference type="NCBI Taxonomy" id="1324956"/>
    <lineage>
        <taxon>Bacteria</taxon>
        <taxon>Bacillati</taxon>
        <taxon>Bacillota</taxon>
        <taxon>Bacilli</taxon>
        <taxon>Bacillales</taxon>
        <taxon>Bacillaceae</taxon>
        <taxon>Melghiribacillus</taxon>
    </lineage>
</organism>
<dbReference type="InterPro" id="IPR005288">
    <property type="entry name" value="NadB"/>
</dbReference>
<protein>
    <submittedName>
        <fullName evidence="1">FAD dependent oxidoreductase</fullName>
    </submittedName>
</protein>
<dbReference type="AlphaFoldDB" id="A0A4R3N0Q7"/>
<proteinExistence type="predicted"/>
<dbReference type="Proteomes" id="UP000294650">
    <property type="component" value="Unassembled WGS sequence"/>
</dbReference>
<accession>A0A4R3N0Q7</accession>
<dbReference type="SUPFAM" id="SSF51905">
    <property type="entry name" value="FAD/NAD(P)-binding domain"/>
    <property type="match status" value="1"/>
</dbReference>
<name>A0A4R3N0Q7_9BACI</name>
<evidence type="ECO:0000313" key="1">
    <source>
        <dbReference type="EMBL" id="TCT21757.1"/>
    </source>
</evidence>
<comment type="caution">
    <text evidence="1">The sequence shown here is derived from an EMBL/GenBank/DDBJ whole genome shotgun (WGS) entry which is preliminary data.</text>
</comment>
<dbReference type="Gene3D" id="3.40.50.720">
    <property type="entry name" value="NAD(P)-binding Rossmann-like Domain"/>
    <property type="match status" value="1"/>
</dbReference>